<evidence type="ECO:0000256" key="2">
    <source>
        <dbReference type="ARBA" id="ARBA00008226"/>
    </source>
</evidence>
<dbReference type="Proteomes" id="UP000027586">
    <property type="component" value="Unassembled WGS sequence"/>
</dbReference>
<keyword evidence="17" id="KW-1185">Reference proteome</keyword>
<dbReference type="GO" id="GO:0004821">
    <property type="term" value="F:histidine-tRNA ligase activity"/>
    <property type="evidence" value="ECO:0007669"/>
    <property type="project" value="UniProtKB-EC"/>
</dbReference>
<comment type="similarity">
    <text evidence="2">Belongs to the class-II aminoacyl-tRNA synthetase family.</text>
</comment>
<evidence type="ECO:0000256" key="13">
    <source>
        <dbReference type="ARBA" id="ARBA00067413"/>
    </source>
</evidence>
<dbReference type="PROSITE" id="PS50862">
    <property type="entry name" value="AA_TRNA_LIGASE_II"/>
    <property type="match status" value="1"/>
</dbReference>
<dbReference type="Gene3D" id="3.40.50.800">
    <property type="entry name" value="Anticodon-binding domain"/>
    <property type="match status" value="1"/>
</dbReference>
<reference evidence="16" key="1">
    <citation type="submission" date="2013-08" db="EMBL/GenBank/DDBJ databases">
        <title>Gene expansion shapes genome architecture in the human pathogen Lichtheimia corymbifera: an evolutionary genomics analysis in the ancient terrestrial Mucorales (Mucoromycotina).</title>
        <authorList>
            <person name="Schwartze V.U."/>
            <person name="Winter S."/>
            <person name="Shelest E."/>
            <person name="Marcet-Houben M."/>
            <person name="Horn F."/>
            <person name="Wehner S."/>
            <person name="Hoffmann K."/>
            <person name="Riege K."/>
            <person name="Sammeth M."/>
            <person name="Nowrousian M."/>
            <person name="Valiante V."/>
            <person name="Linde J."/>
            <person name="Jacobsen I.D."/>
            <person name="Marz M."/>
            <person name="Brakhage A.A."/>
            <person name="Gabaldon T."/>
            <person name="Bocker S."/>
            <person name="Voigt K."/>
        </authorList>
    </citation>
    <scope>NUCLEOTIDE SEQUENCE [LARGE SCALE GENOMIC DNA]</scope>
    <source>
        <strain evidence="16">FSU 9682</strain>
    </source>
</reference>
<dbReference type="GO" id="GO:0005524">
    <property type="term" value="F:ATP binding"/>
    <property type="evidence" value="ECO:0007669"/>
    <property type="project" value="UniProtKB-KW"/>
</dbReference>
<keyword evidence="8" id="KW-0648">Protein biosynthesis</keyword>
<feature type="binding site" evidence="14">
    <location>
        <position position="324"/>
    </location>
    <ligand>
        <name>L-histidine</name>
        <dbReference type="ChEBI" id="CHEBI:57595"/>
    </ligand>
</feature>
<dbReference type="HAMAP" id="MF_00127">
    <property type="entry name" value="His_tRNA_synth"/>
    <property type="match status" value="1"/>
</dbReference>
<dbReference type="GO" id="GO:0006427">
    <property type="term" value="P:histidyl-tRNA aminoacylation"/>
    <property type="evidence" value="ECO:0007669"/>
    <property type="project" value="InterPro"/>
</dbReference>
<dbReference type="PIRSF" id="PIRSF001549">
    <property type="entry name" value="His-tRNA_synth"/>
    <property type="match status" value="1"/>
</dbReference>
<organism evidence="16 17">
    <name type="scientific">Lichtheimia corymbifera JMRC:FSU:9682</name>
    <dbReference type="NCBI Taxonomy" id="1263082"/>
    <lineage>
        <taxon>Eukaryota</taxon>
        <taxon>Fungi</taxon>
        <taxon>Fungi incertae sedis</taxon>
        <taxon>Mucoromycota</taxon>
        <taxon>Mucoromycotina</taxon>
        <taxon>Mucoromycetes</taxon>
        <taxon>Mucorales</taxon>
        <taxon>Lichtheimiaceae</taxon>
        <taxon>Lichtheimia</taxon>
    </lineage>
</organism>
<dbReference type="CDD" id="cd00859">
    <property type="entry name" value="HisRS_anticodon"/>
    <property type="match status" value="1"/>
</dbReference>
<protein>
    <recommendedName>
        <fullName evidence="13">Histidine--tRNA ligase, mitochondrial</fullName>
        <ecNumber evidence="3">6.1.1.21</ecNumber>
    </recommendedName>
    <alternativeName>
        <fullName evidence="10">Histidyl-tRNA synthetase</fullName>
    </alternativeName>
</protein>
<evidence type="ECO:0000256" key="7">
    <source>
        <dbReference type="ARBA" id="ARBA00022840"/>
    </source>
</evidence>
<dbReference type="GO" id="GO:0005829">
    <property type="term" value="C:cytosol"/>
    <property type="evidence" value="ECO:0007669"/>
    <property type="project" value="TreeGrafter"/>
</dbReference>
<dbReference type="InterPro" id="IPR041715">
    <property type="entry name" value="HisRS-like_core"/>
</dbReference>
<accession>A0A068RF90</accession>
<dbReference type="FunFam" id="3.30.930.10:FF:000021">
    <property type="entry name" value="Probable histidine--tRNA ligase, mitochondrial"/>
    <property type="match status" value="1"/>
</dbReference>
<comment type="catalytic activity">
    <reaction evidence="11">
        <text>tRNA(His) + L-histidine + ATP = L-histidyl-tRNA(His) + AMP + diphosphate + H(+)</text>
        <dbReference type="Rhea" id="RHEA:17313"/>
        <dbReference type="Rhea" id="RHEA-COMP:9665"/>
        <dbReference type="Rhea" id="RHEA-COMP:9689"/>
        <dbReference type="ChEBI" id="CHEBI:15378"/>
        <dbReference type="ChEBI" id="CHEBI:30616"/>
        <dbReference type="ChEBI" id="CHEBI:33019"/>
        <dbReference type="ChEBI" id="CHEBI:57595"/>
        <dbReference type="ChEBI" id="CHEBI:78442"/>
        <dbReference type="ChEBI" id="CHEBI:78527"/>
        <dbReference type="ChEBI" id="CHEBI:456215"/>
        <dbReference type="EC" id="6.1.1.21"/>
    </reaction>
</comment>
<dbReference type="GO" id="GO:0003723">
    <property type="term" value="F:RNA binding"/>
    <property type="evidence" value="ECO:0007669"/>
    <property type="project" value="TreeGrafter"/>
</dbReference>
<evidence type="ECO:0000256" key="3">
    <source>
        <dbReference type="ARBA" id="ARBA00012815"/>
    </source>
</evidence>
<dbReference type="CDD" id="cd00773">
    <property type="entry name" value="HisRS-like_core"/>
    <property type="match status" value="1"/>
</dbReference>
<evidence type="ECO:0000256" key="5">
    <source>
        <dbReference type="ARBA" id="ARBA00022598"/>
    </source>
</evidence>
<dbReference type="FunFam" id="3.40.50.800:FF:000015">
    <property type="entry name" value="Histidyl-tRNA synthetase, mitochondrial"/>
    <property type="match status" value="1"/>
</dbReference>
<keyword evidence="5" id="KW-0436">Ligase</keyword>
<comment type="function">
    <text evidence="12">Catalyzes the aminoacylation of histidyl-tRNA in both the cytoplasm and the mitochondrion.</text>
</comment>
<dbReference type="InterPro" id="IPR036621">
    <property type="entry name" value="Anticodon-bd_dom_sf"/>
</dbReference>
<evidence type="ECO:0000256" key="11">
    <source>
        <dbReference type="ARBA" id="ARBA00047639"/>
    </source>
</evidence>
<name>A0A068RF90_9FUNG</name>
<keyword evidence="6" id="KW-0547">Nucleotide-binding</keyword>
<evidence type="ECO:0000313" key="17">
    <source>
        <dbReference type="Proteomes" id="UP000027586"/>
    </source>
</evidence>
<feature type="binding site" evidence="14">
    <location>
        <position position="175"/>
    </location>
    <ligand>
        <name>L-histidine</name>
        <dbReference type="ChEBI" id="CHEBI:57595"/>
    </ligand>
</feature>
<dbReference type="OrthoDB" id="1906957at2759"/>
<dbReference type="STRING" id="1263082.A0A068RF90"/>
<dbReference type="EC" id="6.1.1.21" evidence="3"/>
<evidence type="ECO:0000256" key="10">
    <source>
        <dbReference type="ARBA" id="ARBA00030619"/>
    </source>
</evidence>
<dbReference type="PANTHER" id="PTHR11476">
    <property type="entry name" value="HISTIDYL-TRNA SYNTHETASE"/>
    <property type="match status" value="1"/>
</dbReference>
<dbReference type="GO" id="GO:0032543">
    <property type="term" value="P:mitochondrial translation"/>
    <property type="evidence" value="ECO:0007669"/>
    <property type="project" value="TreeGrafter"/>
</dbReference>
<evidence type="ECO:0000256" key="1">
    <source>
        <dbReference type="ARBA" id="ARBA00004496"/>
    </source>
</evidence>
<gene>
    <name evidence="16" type="ORF">LCOR_00602.1</name>
</gene>
<dbReference type="NCBIfam" id="TIGR00442">
    <property type="entry name" value="hisS"/>
    <property type="match status" value="1"/>
</dbReference>
<feature type="binding site" evidence="14">
    <location>
        <begin position="328"/>
        <end position="329"/>
    </location>
    <ligand>
        <name>L-histidine</name>
        <dbReference type="ChEBI" id="CHEBI:57595"/>
    </ligand>
</feature>
<dbReference type="InterPro" id="IPR004516">
    <property type="entry name" value="HisRS/HisZ"/>
</dbReference>
<dbReference type="InterPro" id="IPR004154">
    <property type="entry name" value="Anticodon-bd"/>
</dbReference>
<evidence type="ECO:0000259" key="15">
    <source>
        <dbReference type="PROSITE" id="PS50862"/>
    </source>
</evidence>
<dbReference type="InterPro" id="IPR006195">
    <property type="entry name" value="aa-tRNA-synth_II"/>
</dbReference>
<evidence type="ECO:0000256" key="14">
    <source>
        <dbReference type="PIRSR" id="PIRSR001549-1"/>
    </source>
</evidence>
<keyword evidence="4" id="KW-0963">Cytoplasm</keyword>
<evidence type="ECO:0000313" key="16">
    <source>
        <dbReference type="EMBL" id="CDH48833.1"/>
    </source>
</evidence>
<dbReference type="GO" id="GO:0005739">
    <property type="term" value="C:mitochondrion"/>
    <property type="evidence" value="ECO:0007669"/>
    <property type="project" value="TreeGrafter"/>
</dbReference>
<dbReference type="EMBL" id="CBTN010000002">
    <property type="protein sequence ID" value="CDH48833.1"/>
    <property type="molecule type" value="Genomic_DNA"/>
</dbReference>
<evidence type="ECO:0000256" key="6">
    <source>
        <dbReference type="ARBA" id="ARBA00022741"/>
    </source>
</evidence>
<proteinExistence type="inferred from homology"/>
<feature type="domain" description="Aminoacyl-transfer RNA synthetases class-II family profile" evidence="15">
    <location>
        <begin position="57"/>
        <end position="399"/>
    </location>
</feature>
<dbReference type="InterPro" id="IPR033656">
    <property type="entry name" value="HisRS_anticodon"/>
</dbReference>
<comment type="subcellular location">
    <subcellularLocation>
        <location evidence="1">Cytoplasm</location>
    </subcellularLocation>
</comment>
<dbReference type="PANTHER" id="PTHR11476:SF7">
    <property type="entry name" value="HISTIDINE--TRNA LIGASE"/>
    <property type="match status" value="1"/>
</dbReference>
<dbReference type="Pfam" id="PF03129">
    <property type="entry name" value="HGTP_anticodon"/>
    <property type="match status" value="1"/>
</dbReference>
<keyword evidence="7" id="KW-0067">ATP-binding</keyword>
<feature type="binding site" evidence="14">
    <location>
        <position position="155"/>
    </location>
    <ligand>
        <name>L-histidine</name>
        <dbReference type="ChEBI" id="CHEBI:57595"/>
    </ligand>
</feature>
<comment type="caution">
    <text evidence="16">The sequence shown here is derived from an EMBL/GenBank/DDBJ whole genome shotgun (WGS) entry which is preliminary data.</text>
</comment>
<dbReference type="InterPro" id="IPR015807">
    <property type="entry name" value="His-tRNA-ligase"/>
</dbReference>
<dbReference type="VEuPathDB" id="FungiDB:LCOR_00602.1"/>
<feature type="binding site" evidence="14">
    <location>
        <position position="171"/>
    </location>
    <ligand>
        <name>L-histidine</name>
        <dbReference type="ChEBI" id="CHEBI:57595"/>
    </ligand>
</feature>
<evidence type="ECO:0000256" key="9">
    <source>
        <dbReference type="ARBA" id="ARBA00023146"/>
    </source>
</evidence>
<dbReference type="AlphaFoldDB" id="A0A068RF90"/>
<evidence type="ECO:0000256" key="12">
    <source>
        <dbReference type="ARBA" id="ARBA00058343"/>
    </source>
</evidence>
<sequence length="507" mass="56968">MFGRLKPCSTGLSVHALAISHARRSPFLYVRTVTATMPRRQLTTSTSGGLTLKTPKGTKDYTDKDMAIRDQVFSTITQVFKKHGAVTIDTPVFELTEILAGKYGEDSKLIYDLADQGGEQCSLRYDLTVPFARFIAMHGKEYQNIKRYHIAKVYRRDQPAMTKGRLREFYQCDFDIAGTYDPMIPDAEILRILCEALTALDIGPYTIKINHRKILDGIFQACHVPEESIRSISAAVDKLDKLPWEQVKQEMVEERGLDPTVADRIGDYVKLQGGQELLDMLSRDTKLTQNAMAAQGFADMKLLFEFLEVLDIQDKMRLDLSLARGLDYYTGVIYEAITPQSTAGGVGSVAAGGRYDELVGMLVGRNKKGKPSLQVPCVGVSLGVERIFSILAAKYQHQPIKSKDTEVLVMAVGGGFIKEQMRLAKELWDHGIKASFMYKNKPKLDKQWSLCEKDQIPFAVIIGQDELDSNQVRLKDMRVKDKSQGGGIFIERNNLIDELKYRLKINS</sequence>
<dbReference type="InterPro" id="IPR045864">
    <property type="entry name" value="aa-tRNA-synth_II/BPL/LPL"/>
</dbReference>
<evidence type="ECO:0000256" key="8">
    <source>
        <dbReference type="ARBA" id="ARBA00022917"/>
    </source>
</evidence>
<evidence type="ECO:0000256" key="4">
    <source>
        <dbReference type="ARBA" id="ARBA00022490"/>
    </source>
</evidence>
<dbReference type="Gene3D" id="3.30.930.10">
    <property type="entry name" value="Bira Bifunctional Protein, Domain 2"/>
    <property type="match status" value="1"/>
</dbReference>
<feature type="binding site" evidence="14">
    <location>
        <begin position="126"/>
        <end position="128"/>
    </location>
    <ligand>
        <name>L-histidine</name>
        <dbReference type="ChEBI" id="CHEBI:57595"/>
    </ligand>
</feature>
<dbReference type="Pfam" id="PF13393">
    <property type="entry name" value="tRNA-synt_His"/>
    <property type="match status" value="1"/>
</dbReference>
<keyword evidence="9" id="KW-0030">Aminoacyl-tRNA synthetase</keyword>
<dbReference type="SUPFAM" id="SSF52954">
    <property type="entry name" value="Class II aaRS ABD-related"/>
    <property type="match status" value="1"/>
</dbReference>
<dbReference type="SUPFAM" id="SSF55681">
    <property type="entry name" value="Class II aaRS and biotin synthetases"/>
    <property type="match status" value="1"/>
</dbReference>